<dbReference type="InterPro" id="IPR023753">
    <property type="entry name" value="FAD/NAD-binding_dom"/>
</dbReference>
<feature type="domain" description="External alternative NADH-ubiquinone oxidoreductase-like C-terminal" evidence="10">
    <location>
        <begin position="365"/>
        <end position="418"/>
    </location>
</feature>
<dbReference type="Proteomes" id="UP000825483">
    <property type="component" value="Unassembled WGS sequence"/>
</dbReference>
<dbReference type="PANTHER" id="PTHR43706">
    <property type="entry name" value="NADH DEHYDROGENASE"/>
    <property type="match status" value="1"/>
</dbReference>
<evidence type="ECO:0000259" key="10">
    <source>
        <dbReference type="Pfam" id="PF22366"/>
    </source>
</evidence>
<name>A0A9R1C7T5_9BACT</name>
<comment type="caution">
    <text evidence="11">The sequence shown here is derived from an EMBL/GenBank/DDBJ whole genome shotgun (WGS) entry which is preliminary data.</text>
</comment>
<dbReference type="InterPro" id="IPR045024">
    <property type="entry name" value="NDH-2"/>
</dbReference>
<dbReference type="Gene3D" id="3.50.50.100">
    <property type="match status" value="1"/>
</dbReference>
<dbReference type="InterPro" id="IPR036188">
    <property type="entry name" value="FAD/NAD-bd_sf"/>
</dbReference>
<keyword evidence="4" id="KW-0274">FAD</keyword>
<evidence type="ECO:0000256" key="3">
    <source>
        <dbReference type="ARBA" id="ARBA00022630"/>
    </source>
</evidence>
<gene>
    <name evidence="11" type="ORF">PRLR5076_04630</name>
</gene>
<evidence type="ECO:0000256" key="1">
    <source>
        <dbReference type="ARBA" id="ARBA00005272"/>
    </source>
</evidence>
<keyword evidence="12" id="KW-1185">Reference proteome</keyword>
<keyword evidence="7" id="KW-0520">NAD</keyword>
<comment type="catalytic activity">
    <reaction evidence="8">
        <text>a quinone + NADH + H(+) = a quinol + NAD(+)</text>
        <dbReference type="Rhea" id="RHEA:46160"/>
        <dbReference type="ChEBI" id="CHEBI:15378"/>
        <dbReference type="ChEBI" id="CHEBI:24646"/>
        <dbReference type="ChEBI" id="CHEBI:57540"/>
        <dbReference type="ChEBI" id="CHEBI:57945"/>
        <dbReference type="ChEBI" id="CHEBI:132124"/>
        <dbReference type="EC" id="1.6.5.9"/>
    </reaction>
</comment>
<dbReference type="EC" id="1.6.5.9" evidence="2"/>
<dbReference type="InterPro" id="IPR054585">
    <property type="entry name" value="NDH2-like_C"/>
</dbReference>
<dbReference type="Pfam" id="PF07992">
    <property type="entry name" value="Pyr_redox_2"/>
    <property type="match status" value="1"/>
</dbReference>
<evidence type="ECO:0000313" key="12">
    <source>
        <dbReference type="Proteomes" id="UP000825483"/>
    </source>
</evidence>
<protein>
    <recommendedName>
        <fullName evidence="2">NADH:ubiquinone reductase (non-electrogenic)</fullName>
        <ecNumber evidence="2">1.6.5.9</ecNumber>
    </recommendedName>
</protein>
<reference evidence="11" key="1">
    <citation type="journal article" date="2022" name="Int. J. Syst. Evol. Microbiol.">
        <title>Prevotella lacticifex sp. nov., isolated from the rumen of cows.</title>
        <authorList>
            <person name="Shinkai T."/>
            <person name="Ikeyama N."/>
            <person name="Kumagai M."/>
            <person name="Ohmori H."/>
            <person name="Sakamoto M."/>
            <person name="Ohkuma M."/>
            <person name="Mitsumori M."/>
        </authorList>
    </citation>
    <scope>NUCLEOTIDE SEQUENCE</scope>
    <source>
        <strain evidence="11">R5076</strain>
    </source>
</reference>
<dbReference type="PRINTS" id="PR00368">
    <property type="entry name" value="FADPNR"/>
</dbReference>
<dbReference type="PRINTS" id="PR00411">
    <property type="entry name" value="PNDRDTASEI"/>
</dbReference>
<dbReference type="PANTHER" id="PTHR43706:SF47">
    <property type="entry name" value="EXTERNAL NADH-UBIQUINONE OXIDOREDUCTASE 1, MITOCHONDRIAL-RELATED"/>
    <property type="match status" value="1"/>
</dbReference>
<proteinExistence type="inferred from homology"/>
<dbReference type="EMBL" id="BPUB01000001">
    <property type="protein sequence ID" value="GJG57612.1"/>
    <property type="molecule type" value="Genomic_DNA"/>
</dbReference>
<accession>A0A9R1C7T5</accession>
<evidence type="ECO:0000256" key="5">
    <source>
        <dbReference type="ARBA" id="ARBA00022946"/>
    </source>
</evidence>
<keyword evidence="3" id="KW-0285">Flavoprotein</keyword>
<sequence>MGNDNSTGLGTMRANIKRDGQKRVVIVGCGLGGLKLAMSLRHAGLQVVVVDRNNYNQFPPLIYQVASAGLEPSNIAFPIRRLFQGYDNYYYRMADVKSIDSDEKCIATSIGTIHYDYLVLGMGATTNFFGNKNVERNAFPMKTVEDAMALRNHLLHNLEIAETETSAAKRQKYMNVVIVGGGPSGVEIAGALAEMKRFVVPRDYPDLADRMHIYLVNAGDRLLKAMDAKSSAEAEKDLERMGVHVRNGWRVTDYDGSVVTMDNGQTIDSACVVWVSGVRANAIGGIPADVVGHAGRLICDRMNRVKGLKDVFAIGDQSIIEGDPEWKLGHPQLAQVALQQAANVARNIIREEHGETLRPFVYKNLGTMATIGRKAAVAEIGKWKFGGLTAWLLWLVVHLRSILGVKNKFFVLLNWMWNYVNYKQSLRLILRSKK</sequence>
<evidence type="ECO:0000256" key="6">
    <source>
        <dbReference type="ARBA" id="ARBA00023002"/>
    </source>
</evidence>
<feature type="domain" description="FAD/NAD(P)-binding" evidence="9">
    <location>
        <begin position="23"/>
        <end position="341"/>
    </location>
</feature>
<evidence type="ECO:0000256" key="7">
    <source>
        <dbReference type="ARBA" id="ARBA00023027"/>
    </source>
</evidence>
<evidence type="ECO:0000259" key="9">
    <source>
        <dbReference type="Pfam" id="PF07992"/>
    </source>
</evidence>
<evidence type="ECO:0000256" key="2">
    <source>
        <dbReference type="ARBA" id="ARBA00012637"/>
    </source>
</evidence>
<keyword evidence="5" id="KW-0809">Transit peptide</keyword>
<comment type="similarity">
    <text evidence="1">Belongs to the NADH dehydrogenase family.</text>
</comment>
<dbReference type="SUPFAM" id="SSF51905">
    <property type="entry name" value="FAD/NAD(P)-binding domain"/>
    <property type="match status" value="1"/>
</dbReference>
<organism evidence="11 12">
    <name type="scientific">Prevotella lacticifex</name>
    <dbReference type="NCBI Taxonomy" id="2854755"/>
    <lineage>
        <taxon>Bacteria</taxon>
        <taxon>Pseudomonadati</taxon>
        <taxon>Bacteroidota</taxon>
        <taxon>Bacteroidia</taxon>
        <taxon>Bacteroidales</taxon>
        <taxon>Prevotellaceae</taxon>
        <taxon>Prevotella</taxon>
    </lineage>
</organism>
<dbReference type="AlphaFoldDB" id="A0A9R1C7T5"/>
<dbReference type="GO" id="GO:0050136">
    <property type="term" value="F:NADH dehydrogenase (quinone) (non-electrogenic) activity"/>
    <property type="evidence" value="ECO:0007669"/>
    <property type="project" value="UniProtKB-EC"/>
</dbReference>
<keyword evidence="6" id="KW-0560">Oxidoreductase</keyword>
<evidence type="ECO:0000256" key="8">
    <source>
        <dbReference type="ARBA" id="ARBA00047599"/>
    </source>
</evidence>
<evidence type="ECO:0000313" key="11">
    <source>
        <dbReference type="EMBL" id="GJG57612.1"/>
    </source>
</evidence>
<evidence type="ECO:0000256" key="4">
    <source>
        <dbReference type="ARBA" id="ARBA00022827"/>
    </source>
</evidence>
<dbReference type="Pfam" id="PF22366">
    <property type="entry name" value="NDH2_C"/>
    <property type="match status" value="1"/>
</dbReference>